<dbReference type="EMBL" id="BARW01007049">
    <property type="protein sequence ID" value="GAI84100.1"/>
    <property type="molecule type" value="Genomic_DNA"/>
</dbReference>
<dbReference type="InterPro" id="IPR010181">
    <property type="entry name" value="CGCAxxGCC_motif"/>
</dbReference>
<evidence type="ECO:0000313" key="1">
    <source>
        <dbReference type="EMBL" id="GAI84100.1"/>
    </source>
</evidence>
<accession>X1T990</accession>
<protein>
    <submittedName>
        <fullName evidence="1">Uncharacterized protein</fullName>
    </submittedName>
</protein>
<proteinExistence type="predicted"/>
<dbReference type="Pfam" id="PF09719">
    <property type="entry name" value="C_GCAxxG_C_C"/>
    <property type="match status" value="1"/>
</dbReference>
<reference evidence="1" key="1">
    <citation type="journal article" date="2014" name="Front. Microbiol.">
        <title>High frequency of phylogenetically diverse reductive dehalogenase-homologous genes in deep subseafloor sedimentary metagenomes.</title>
        <authorList>
            <person name="Kawai M."/>
            <person name="Futagami T."/>
            <person name="Toyoda A."/>
            <person name="Takaki Y."/>
            <person name="Nishi S."/>
            <person name="Hori S."/>
            <person name="Arai W."/>
            <person name="Tsubouchi T."/>
            <person name="Morono Y."/>
            <person name="Uchiyama I."/>
            <person name="Ito T."/>
            <person name="Fujiyama A."/>
            <person name="Inagaki F."/>
            <person name="Takami H."/>
        </authorList>
    </citation>
    <scope>NUCLEOTIDE SEQUENCE</scope>
    <source>
        <strain evidence="1">Expedition CK06-06</strain>
    </source>
</reference>
<comment type="caution">
    <text evidence="1">The sequence shown here is derived from an EMBL/GenBank/DDBJ whole genome shotgun (WGS) entry which is preliminary data.</text>
</comment>
<organism evidence="1">
    <name type="scientific">marine sediment metagenome</name>
    <dbReference type="NCBI Taxonomy" id="412755"/>
    <lineage>
        <taxon>unclassified sequences</taxon>
        <taxon>metagenomes</taxon>
        <taxon>ecological metagenomes</taxon>
    </lineage>
</organism>
<sequence length="130" mass="14468">MTQLLGFNSNIVLDLDFMYKSSLAKDKLPDGLGYAYHDSNNWTVWKNLVETEGNIIEQGLSNPYHFQAQTFVSHIRYASLGGGIGRRSICGSVTGALSTLSVVYAKKGYKEDKIAEIARSFKENFSQGMF</sequence>
<name>X1T990_9ZZZZ</name>
<dbReference type="AlphaFoldDB" id="X1T990"/>
<gene>
    <name evidence="1" type="ORF">S12H4_14755</name>
</gene>